<evidence type="ECO:0000313" key="2">
    <source>
        <dbReference type="EMBL" id="KAA0712512.1"/>
    </source>
</evidence>
<proteinExistence type="predicted"/>
<evidence type="ECO:0000256" key="1">
    <source>
        <dbReference type="SAM" id="MobiDB-lite"/>
    </source>
</evidence>
<organism evidence="2 3">
    <name type="scientific">Triplophysa tibetana</name>
    <dbReference type="NCBI Taxonomy" id="1572043"/>
    <lineage>
        <taxon>Eukaryota</taxon>
        <taxon>Metazoa</taxon>
        <taxon>Chordata</taxon>
        <taxon>Craniata</taxon>
        <taxon>Vertebrata</taxon>
        <taxon>Euteleostomi</taxon>
        <taxon>Actinopterygii</taxon>
        <taxon>Neopterygii</taxon>
        <taxon>Teleostei</taxon>
        <taxon>Ostariophysi</taxon>
        <taxon>Cypriniformes</taxon>
        <taxon>Nemacheilidae</taxon>
        <taxon>Triplophysa</taxon>
    </lineage>
</organism>
<keyword evidence="3" id="KW-1185">Reference proteome</keyword>
<comment type="caution">
    <text evidence="2">The sequence shown here is derived from an EMBL/GenBank/DDBJ whole genome shotgun (WGS) entry which is preliminary data.</text>
</comment>
<protein>
    <submittedName>
        <fullName evidence="2">Uncharacterized protein</fullName>
    </submittedName>
</protein>
<accession>A0A5A9NRB7</accession>
<evidence type="ECO:0000313" key="3">
    <source>
        <dbReference type="Proteomes" id="UP000324632"/>
    </source>
</evidence>
<sequence length="191" mass="21100">MSRGDVPEGTHFVITDLYFACKYRVSVKPLTEQGQRSEAMTSVTTPPCSSLMSRRKKASACVIDEHYPQPRKALQRPEKLAALFQVLNGSVQAAFSWQLSPEGPGPVPITGFRFSCAKVPNRNGTALPSQTHILPPTSLKEVEWKTHLSICKEFQSLYPNNGPLLERLKEAGGSREEWGRIGHEGPGTKLL</sequence>
<dbReference type="AlphaFoldDB" id="A0A5A9NRB7"/>
<feature type="compositionally biased region" description="Basic and acidic residues" evidence="1">
    <location>
        <begin position="172"/>
        <end position="183"/>
    </location>
</feature>
<dbReference type="EMBL" id="SOYY01000014">
    <property type="protein sequence ID" value="KAA0712512.1"/>
    <property type="molecule type" value="Genomic_DNA"/>
</dbReference>
<gene>
    <name evidence="2" type="ORF">E1301_Tti022862</name>
</gene>
<dbReference type="Proteomes" id="UP000324632">
    <property type="component" value="Chromosome 14"/>
</dbReference>
<reference evidence="2 3" key="1">
    <citation type="journal article" date="2019" name="Mol. Ecol. Resour.">
        <title>Chromosome-level genome assembly of Triplophysa tibetana, a fish adapted to the harsh high-altitude environment of the Tibetan Plateau.</title>
        <authorList>
            <person name="Yang X."/>
            <person name="Liu H."/>
            <person name="Ma Z."/>
            <person name="Zou Y."/>
            <person name="Zou M."/>
            <person name="Mao Y."/>
            <person name="Li X."/>
            <person name="Wang H."/>
            <person name="Chen T."/>
            <person name="Wang W."/>
            <person name="Yang R."/>
        </authorList>
    </citation>
    <scope>NUCLEOTIDE SEQUENCE [LARGE SCALE GENOMIC DNA]</scope>
    <source>
        <strain evidence="2">TTIB1903HZAU</strain>
        <tissue evidence="2">Muscle</tissue>
    </source>
</reference>
<feature type="region of interest" description="Disordered" evidence="1">
    <location>
        <begin position="172"/>
        <end position="191"/>
    </location>
</feature>
<name>A0A5A9NRB7_9TELE</name>